<name>A0A7C9NSW7_9BACT</name>
<dbReference type="InterPro" id="IPR027417">
    <property type="entry name" value="P-loop_NTPase"/>
</dbReference>
<evidence type="ECO:0000313" key="5">
    <source>
        <dbReference type="EMBL" id="NBI34789.1"/>
    </source>
</evidence>
<dbReference type="Gene3D" id="3.40.50.300">
    <property type="entry name" value="P-loop containing nucleotide triphosphate hydrolases"/>
    <property type="match status" value="1"/>
</dbReference>
<comment type="caution">
    <text evidence="5">The sequence shown here is derived from an EMBL/GenBank/DDBJ whole genome shotgun (WGS) entry which is preliminary data.</text>
</comment>
<dbReference type="PROSITE" id="PS00211">
    <property type="entry name" value="ABC_TRANSPORTER_1"/>
    <property type="match status" value="1"/>
</dbReference>
<keyword evidence="2" id="KW-0547">Nucleotide-binding</keyword>
<dbReference type="InterPro" id="IPR003439">
    <property type="entry name" value="ABC_transporter-like_ATP-bd"/>
</dbReference>
<dbReference type="PROSITE" id="PS50893">
    <property type="entry name" value="ABC_TRANSPORTER_2"/>
    <property type="match status" value="1"/>
</dbReference>
<evidence type="ECO:0000259" key="4">
    <source>
        <dbReference type="PROSITE" id="PS50893"/>
    </source>
</evidence>
<dbReference type="PANTHER" id="PTHR42788">
    <property type="entry name" value="TAURINE IMPORT ATP-BINDING PROTEIN-RELATED"/>
    <property type="match status" value="1"/>
</dbReference>
<dbReference type="GO" id="GO:0016887">
    <property type="term" value="F:ATP hydrolysis activity"/>
    <property type="evidence" value="ECO:0007669"/>
    <property type="project" value="InterPro"/>
</dbReference>
<organism evidence="5">
    <name type="scientific">Muribaculaceae bacterium Z82</name>
    <dbReference type="NCBI Taxonomy" id="2304548"/>
    <lineage>
        <taxon>Bacteria</taxon>
        <taxon>Pseudomonadati</taxon>
        <taxon>Bacteroidota</taxon>
        <taxon>Bacteroidia</taxon>
        <taxon>Bacteroidales</taxon>
        <taxon>Muribaculaceae</taxon>
    </lineage>
</organism>
<dbReference type="InterPro" id="IPR003593">
    <property type="entry name" value="AAA+_ATPase"/>
</dbReference>
<dbReference type="SMART" id="SM00382">
    <property type="entry name" value="AAA"/>
    <property type="match status" value="1"/>
</dbReference>
<dbReference type="InterPro" id="IPR050166">
    <property type="entry name" value="ABC_transporter_ATP-bind"/>
</dbReference>
<evidence type="ECO:0000256" key="2">
    <source>
        <dbReference type="ARBA" id="ARBA00022741"/>
    </source>
</evidence>
<proteinExistence type="predicted"/>
<dbReference type="AlphaFoldDB" id="A0A7C9NSW7"/>
<dbReference type="SUPFAM" id="SSF52540">
    <property type="entry name" value="P-loop containing nucleoside triphosphate hydrolases"/>
    <property type="match status" value="1"/>
</dbReference>
<dbReference type="InterPro" id="IPR017871">
    <property type="entry name" value="ABC_transporter-like_CS"/>
</dbReference>
<sequence>MSPLNAVDPAAPALSIRHVSVAFAGRTVLRDVSLELRDGEAAAVVGASGGGKTTLFNVAAGLLRPDAGQVLLGGHDITGHPGSVAYMMQKDLLLPNRRVVDNVALPARLAGVPRAEARSRAAALLPDFGLGDSADLWPSQLSGGMRQRVALARTYLLATLGGGGVALLDEPFSALDALTKAEMHRWYLKVMGRIRLSTLFVTHDIDEALLLSDCVLVLKDGAIAHSEAVNRGGDPKSADFALTESFLAHKRRILDALGS</sequence>
<dbReference type="GO" id="GO:0005524">
    <property type="term" value="F:ATP binding"/>
    <property type="evidence" value="ECO:0007669"/>
    <property type="project" value="UniProtKB-KW"/>
</dbReference>
<protein>
    <submittedName>
        <fullName evidence="5">ABC transporter ATP-binding protein</fullName>
    </submittedName>
</protein>
<dbReference type="PANTHER" id="PTHR42788:SF2">
    <property type="entry name" value="ABC TRANSPORTER ATP-BINDING PROTEIN"/>
    <property type="match status" value="1"/>
</dbReference>
<reference evidence="5" key="1">
    <citation type="submission" date="2018-08" db="EMBL/GenBank/DDBJ databases">
        <title>Murine metabolic-syndrome-specific gut microbial biobank.</title>
        <authorList>
            <person name="Liu C."/>
        </authorList>
    </citation>
    <scope>NUCLEOTIDE SEQUENCE [LARGE SCALE GENOMIC DNA]</scope>
    <source>
        <strain evidence="5">Z82</strain>
    </source>
</reference>
<dbReference type="Pfam" id="PF00005">
    <property type="entry name" value="ABC_tran"/>
    <property type="match status" value="1"/>
</dbReference>
<evidence type="ECO:0000256" key="1">
    <source>
        <dbReference type="ARBA" id="ARBA00022448"/>
    </source>
</evidence>
<gene>
    <name evidence="5" type="ORF">D1639_07055</name>
</gene>
<keyword evidence="3 5" id="KW-0067">ATP-binding</keyword>
<feature type="domain" description="ABC transporter" evidence="4">
    <location>
        <begin position="14"/>
        <end position="245"/>
    </location>
</feature>
<accession>A0A7C9NSW7</accession>
<dbReference type="EMBL" id="QWKH01000046">
    <property type="protein sequence ID" value="NBI34789.1"/>
    <property type="molecule type" value="Genomic_DNA"/>
</dbReference>
<evidence type="ECO:0000256" key="3">
    <source>
        <dbReference type="ARBA" id="ARBA00022840"/>
    </source>
</evidence>
<keyword evidence="1" id="KW-0813">Transport</keyword>